<keyword evidence="2" id="KW-1185">Reference proteome</keyword>
<organism evidence="1 2">
    <name type="scientific">Halobacillus seohaensis</name>
    <dbReference type="NCBI Taxonomy" id="447421"/>
    <lineage>
        <taxon>Bacteria</taxon>
        <taxon>Bacillati</taxon>
        <taxon>Bacillota</taxon>
        <taxon>Bacilli</taxon>
        <taxon>Bacillales</taxon>
        <taxon>Bacillaceae</taxon>
        <taxon>Halobacillus</taxon>
    </lineage>
</organism>
<reference evidence="2" key="1">
    <citation type="journal article" date="2019" name="Int. J. Syst. Evol. Microbiol.">
        <title>The Global Catalogue of Microorganisms (GCM) 10K type strain sequencing project: providing services to taxonomists for standard genome sequencing and annotation.</title>
        <authorList>
            <consortium name="The Broad Institute Genomics Platform"/>
            <consortium name="The Broad Institute Genome Sequencing Center for Infectious Disease"/>
            <person name="Wu L."/>
            <person name="Ma J."/>
        </authorList>
    </citation>
    <scope>NUCLEOTIDE SEQUENCE [LARGE SCALE GENOMIC DNA]</scope>
    <source>
        <strain evidence="2">CGMCC 4.1621</strain>
    </source>
</reference>
<dbReference type="RefSeq" id="WP_204708375.1">
    <property type="nucleotide sequence ID" value="NZ_JBHSZV010000062.1"/>
</dbReference>
<proteinExistence type="predicted"/>
<comment type="caution">
    <text evidence="1">The sequence shown here is derived from an EMBL/GenBank/DDBJ whole genome shotgun (WGS) entry which is preliminary data.</text>
</comment>
<gene>
    <name evidence="1" type="ORF">ACFQIC_19585</name>
</gene>
<accession>A0ABW2ENR2</accession>
<protein>
    <submittedName>
        <fullName evidence="1">Uncharacterized protein</fullName>
    </submittedName>
</protein>
<sequence length="422" mass="48690">MNWDNIYKMLEKYTQYKHYQVLFENIGLQKRASREDMLKELHQEVAQGDLFGTLMPPEKLEEWLALHQIDGNNHTFVYHLEYHLTPRIIQELYSTRNELTELKLWDVDPDNDSEELPEVMPELDDIKLTGIHRNDEKRTHTFSFVAPCIITGSREDGASRLYKKMFFAHCVFLDGSKDFKVIFNPTSNLHNVNGVRKEKKHDWSPIANMIFEKVKTYIGNVQIKSPIWIPQALYEFAEDATNHKNEEINSEAFKAEKKIEGFSEKLLKEANIDTDKEPALLTRLIQDIQLSFEAQLLEVHGSNDNEEEFSVFQQRSDGLTHVISVESTQEGLVGSAAQAAKRSRQDGDIDMLGVNYKSNGRMYKFLVESGIDAYLIRGTNTFIEEEVVTIVVSRLNKYRGQIQAKTEYYSGNGEDASFIEAE</sequence>
<dbReference type="Proteomes" id="UP001596410">
    <property type="component" value="Unassembled WGS sequence"/>
</dbReference>
<evidence type="ECO:0000313" key="1">
    <source>
        <dbReference type="EMBL" id="MFC7064004.1"/>
    </source>
</evidence>
<name>A0ABW2ENR2_9BACI</name>
<evidence type="ECO:0000313" key="2">
    <source>
        <dbReference type="Proteomes" id="UP001596410"/>
    </source>
</evidence>
<dbReference type="EMBL" id="JBHSZV010000062">
    <property type="protein sequence ID" value="MFC7064004.1"/>
    <property type="molecule type" value="Genomic_DNA"/>
</dbReference>